<dbReference type="AlphaFoldDB" id="A0AAX1WQ87"/>
<dbReference type="RefSeq" id="WP_302078882.1">
    <property type="nucleotide sequence ID" value="NZ_RJVL01000008.1"/>
</dbReference>
<sequence length="102" mass="11194">MSASMNASFAFGRPLFELGSICMTEGVCDLVGNGLLRPAPLVLRHVSGDWGEMDAEDCATNNRAVKHGGRIMSSYQINATTKIWIITEWDRSVTTLLLPSEY</sequence>
<evidence type="ECO:0000313" key="2">
    <source>
        <dbReference type="Proteomes" id="UP000271868"/>
    </source>
</evidence>
<keyword evidence="2" id="KW-1185">Reference proteome</keyword>
<evidence type="ECO:0000313" key="1">
    <source>
        <dbReference type="EMBL" id="ROR39634.1"/>
    </source>
</evidence>
<dbReference type="EMBL" id="RJVL01000008">
    <property type="protein sequence ID" value="ROR39634.1"/>
    <property type="molecule type" value="Genomic_DNA"/>
</dbReference>
<accession>A0AAX1WQ87</accession>
<organism evidence="1 2">
    <name type="scientific">Diaphorobacter nitroreducens</name>
    <dbReference type="NCBI Taxonomy" id="164759"/>
    <lineage>
        <taxon>Bacteria</taxon>
        <taxon>Pseudomonadati</taxon>
        <taxon>Pseudomonadota</taxon>
        <taxon>Betaproteobacteria</taxon>
        <taxon>Burkholderiales</taxon>
        <taxon>Comamonadaceae</taxon>
        <taxon>Diaphorobacter</taxon>
    </lineage>
</organism>
<comment type="caution">
    <text evidence="1">The sequence shown here is derived from an EMBL/GenBank/DDBJ whole genome shotgun (WGS) entry which is preliminary data.</text>
</comment>
<name>A0AAX1WQ87_9BURK</name>
<dbReference type="Proteomes" id="UP000271868">
    <property type="component" value="Unassembled WGS sequence"/>
</dbReference>
<evidence type="ECO:0008006" key="3">
    <source>
        <dbReference type="Google" id="ProtNLM"/>
    </source>
</evidence>
<gene>
    <name evidence="1" type="ORF">EDC60_3129</name>
</gene>
<reference evidence="1 2" key="1">
    <citation type="submission" date="2018-11" db="EMBL/GenBank/DDBJ databases">
        <title>Genomic Encyclopedia of Type Strains, Phase IV (KMG-IV): sequencing the most valuable type-strain genomes for metagenomic binning, comparative biology and taxonomic classification.</title>
        <authorList>
            <person name="Goeker M."/>
        </authorList>
    </citation>
    <scope>NUCLEOTIDE SEQUENCE [LARGE SCALE GENOMIC DNA]</scope>
    <source>
        <strain evidence="1 2">DSM 15985</strain>
    </source>
</reference>
<protein>
    <recommendedName>
        <fullName evidence="3">Type I restriction endonuclease subunit M</fullName>
    </recommendedName>
</protein>
<proteinExistence type="predicted"/>